<keyword evidence="11" id="KW-0479">Metal-binding</keyword>
<dbReference type="PANTHER" id="PTHR30001">
    <property type="entry name" value="RIBONUCLEASE"/>
    <property type="match status" value="1"/>
</dbReference>
<organism evidence="20 21">
    <name type="scientific">Psittacicella melopsittaci</name>
    <dbReference type="NCBI Taxonomy" id="2028576"/>
    <lineage>
        <taxon>Bacteria</taxon>
        <taxon>Pseudomonadati</taxon>
        <taxon>Pseudomonadota</taxon>
        <taxon>Gammaproteobacteria</taxon>
        <taxon>Pasteurellales</taxon>
        <taxon>Psittacicellaceae</taxon>
        <taxon>Psittacicella</taxon>
    </lineage>
</organism>
<reference evidence="20 21" key="1">
    <citation type="submission" date="2017-08" db="EMBL/GenBank/DDBJ databases">
        <title>Reclassification of Bisgaard taxon 37 and 44.</title>
        <authorList>
            <person name="Christensen H."/>
        </authorList>
    </citation>
    <scope>NUCLEOTIDE SEQUENCE [LARGE SCALE GENOMIC DNA]</scope>
    <source>
        <strain evidence="20 21">B96_4</strain>
    </source>
</reference>
<accession>A0A3A1Y5A6</accession>
<comment type="caution">
    <text evidence="20">The sequence shown here is derived from an EMBL/GenBank/DDBJ whole genome shotgun (WGS) entry which is preliminary data.</text>
</comment>
<evidence type="ECO:0000256" key="13">
    <source>
        <dbReference type="ARBA" id="ARBA00022759"/>
    </source>
</evidence>
<keyword evidence="13" id="KW-0255">Endonuclease</keyword>
<evidence type="ECO:0000256" key="16">
    <source>
        <dbReference type="ARBA" id="ARBA00022884"/>
    </source>
</evidence>
<evidence type="ECO:0000256" key="1">
    <source>
        <dbReference type="ARBA" id="ARBA00001946"/>
    </source>
</evidence>
<dbReference type="SUPFAM" id="SSF50249">
    <property type="entry name" value="Nucleic acid-binding proteins"/>
    <property type="match status" value="1"/>
</dbReference>
<dbReference type="InterPro" id="IPR048583">
    <property type="entry name" value="RNase_E_G_thioredoxin-like"/>
</dbReference>
<keyword evidence="15" id="KW-0460">Magnesium</keyword>
<feature type="compositionally biased region" description="Basic and acidic residues" evidence="18">
    <location>
        <begin position="647"/>
        <end position="666"/>
    </location>
</feature>
<dbReference type="GO" id="GO:0004540">
    <property type="term" value="F:RNA nuclease activity"/>
    <property type="evidence" value="ECO:0007669"/>
    <property type="project" value="InterPro"/>
</dbReference>
<sequence>MKKMLINATQEEEVRIALVENKNLLDLDIEQRRNDNKKSNIYIGKISRIESSLEACFVDYGEGRDGFLPFKDIHESYLSKDGDETKDRIKVGQKLIVQVAREERGNKGAALTTYIALASTFLVLMPNSSDVDGISRRLSPYERDNLRAKLAELDVPPGQGLIVRTAGVGCSTEELRYDLKILHHIWHSITEYAEKHDEVGILHHESETIIRVIRDYLTKDVEEIVVDSQEAFNKVNHYLKLVRPTSRPTLTLFKPEKAKDLGIFSAYGIEAQIDTAFERTVKLKSGGAIVIDTTEALTAIDVNSSRFTQGDDIESTAVYTNLEAADEIARQLKIRDLGGLIVIDFIDMSLSSNQKKVEERMRQATADDRARIQTSRISKFGLMEVSRQRIRGSIAESNNHVCPRCCGTGFIRDNESLSLHILRQIIEEVNKRTGRLEKLHVIVPNEIAAYLLNEKREELSTIQTIHKVEVVVIPDAAMQTPHFEIHRVRRGDQVKDKVSYSLVEHYQEINRATQRKQVAKERAEEKSLPHNLSSVPDAYVPKTFESRLEKADFIQEALEKEAKEKTLFGRIKLFFKNLFSAKKKEEPEVKAEPTPRRKLKQRKSRRAKTVETESQETKAPVEPKVKAEETEKPLSRRQQRKLSRMNKIAEEQAEKNAQKVKGKVLDDGHVTEEVFTSTKERKRKAKKVIEKAKGEINPAQVKAQVEAQEAKERNNAKPEQPAKAQKAVESKEVAEPKVKETKVKEVAQEEVRLREKRKKPLADNIERYVLREDEFVLSKDDLSLWVDQEQKEIAQPECSEVIATDSDAVTFSPKVDNIRQPSTKIQNFINSDTQSLLPENTENFGLEQEAVVEQEVEKKETKEQDKNVAVPIASVPGKIKSDNSSLLESTSKVKESSISKNLRDAVNTTPQLVMPIFAQVNEVPRIDLSETEVKPVEEVVLPEEKPAPVKAENTSSNNGLSDLNNNFKLPQAAYTELVEKNVEAYLNFNSFVFDSLAISNQKQEALKQLIYLYATNDKLNRLAVLVRMLGDKIESTGILFDDQGYSSLEKVFLETGKDFVEPTQFNVSTAYLEIIRLTLLLNSEVIMNFFNDLPKYLKADEQLLDKIKEFLTALFDLREAYLALSSQDQTLINNFTFQFFNGEKVFNQIIELYPRVLIDLCIHTYVEFKYLEHMVNTVPLETSSN</sequence>
<dbReference type="AlphaFoldDB" id="A0A3A1Y5A6"/>
<dbReference type="NCBIfam" id="TIGR00757">
    <property type="entry name" value="RNaseEG"/>
    <property type="match status" value="1"/>
</dbReference>
<dbReference type="OrthoDB" id="9804278at2"/>
<evidence type="ECO:0000256" key="10">
    <source>
        <dbReference type="ARBA" id="ARBA00022722"/>
    </source>
</evidence>
<protein>
    <recommendedName>
        <fullName evidence="4">Ribonuclease G</fullName>
    </recommendedName>
</protein>
<dbReference type="GO" id="GO:0004519">
    <property type="term" value="F:endonuclease activity"/>
    <property type="evidence" value="ECO:0007669"/>
    <property type="project" value="UniProtKB-KW"/>
</dbReference>
<dbReference type="SMART" id="SM00316">
    <property type="entry name" value="S1"/>
    <property type="match status" value="1"/>
</dbReference>
<evidence type="ECO:0000256" key="3">
    <source>
        <dbReference type="ARBA" id="ARBA00005663"/>
    </source>
</evidence>
<evidence type="ECO:0000259" key="19">
    <source>
        <dbReference type="PROSITE" id="PS50126"/>
    </source>
</evidence>
<dbReference type="Pfam" id="PF10150">
    <property type="entry name" value="RNase_E_G"/>
    <property type="match status" value="1"/>
</dbReference>
<dbReference type="InterPro" id="IPR019307">
    <property type="entry name" value="RNA-bd_AU-1/RNase_E/G"/>
</dbReference>
<dbReference type="RefSeq" id="WP_119497098.1">
    <property type="nucleotide sequence ID" value="NZ_NRJH01000036.1"/>
</dbReference>
<feature type="compositionally biased region" description="Basic residues" evidence="18">
    <location>
        <begin position="596"/>
        <end position="607"/>
    </location>
</feature>
<feature type="compositionally biased region" description="Basic and acidic residues" evidence="18">
    <location>
        <begin position="584"/>
        <end position="595"/>
    </location>
</feature>
<keyword evidence="16" id="KW-0694">RNA-binding</keyword>
<comment type="similarity">
    <text evidence="3">Belongs to the RNase E/G family. RNase G subfamily.</text>
</comment>
<evidence type="ECO:0000256" key="2">
    <source>
        <dbReference type="ARBA" id="ARBA00004496"/>
    </source>
</evidence>
<keyword evidence="10" id="KW-0540">Nuclease</keyword>
<evidence type="ECO:0000256" key="7">
    <source>
        <dbReference type="ARBA" id="ARBA00022519"/>
    </source>
</evidence>
<feature type="region of interest" description="Disordered" evidence="18">
    <location>
        <begin position="692"/>
        <end position="739"/>
    </location>
</feature>
<dbReference type="Pfam" id="PF20833">
    <property type="entry name" value="RNase_E_G_Thio"/>
    <property type="match status" value="1"/>
</dbReference>
<keyword evidence="21" id="KW-1185">Reference proteome</keyword>
<dbReference type="GO" id="GO:0005737">
    <property type="term" value="C:cytoplasm"/>
    <property type="evidence" value="ECO:0007669"/>
    <property type="project" value="UniProtKB-SubCell"/>
</dbReference>
<feature type="domain" description="S1 motif" evidence="19">
    <location>
        <begin position="39"/>
        <end position="114"/>
    </location>
</feature>
<dbReference type="Pfam" id="PF00575">
    <property type="entry name" value="S1"/>
    <property type="match status" value="1"/>
</dbReference>
<dbReference type="GO" id="GO:0006364">
    <property type="term" value="P:rRNA processing"/>
    <property type="evidence" value="ECO:0007669"/>
    <property type="project" value="UniProtKB-KW"/>
</dbReference>
<dbReference type="GO" id="GO:0016787">
    <property type="term" value="F:hydrolase activity"/>
    <property type="evidence" value="ECO:0007669"/>
    <property type="project" value="UniProtKB-KW"/>
</dbReference>
<feature type="compositionally biased region" description="Basic and acidic residues" evidence="18">
    <location>
        <begin position="726"/>
        <end position="739"/>
    </location>
</feature>
<evidence type="ECO:0000256" key="9">
    <source>
        <dbReference type="ARBA" id="ARBA00022694"/>
    </source>
</evidence>
<evidence type="ECO:0000256" key="6">
    <source>
        <dbReference type="ARBA" id="ARBA00022490"/>
    </source>
</evidence>
<keyword evidence="12" id="KW-0699">rRNA-binding</keyword>
<dbReference type="PROSITE" id="PS50126">
    <property type="entry name" value="S1"/>
    <property type="match status" value="1"/>
</dbReference>
<evidence type="ECO:0000256" key="18">
    <source>
        <dbReference type="SAM" id="MobiDB-lite"/>
    </source>
</evidence>
<dbReference type="Proteomes" id="UP000266258">
    <property type="component" value="Unassembled WGS sequence"/>
</dbReference>
<evidence type="ECO:0000256" key="14">
    <source>
        <dbReference type="ARBA" id="ARBA00022801"/>
    </source>
</evidence>
<dbReference type="CDD" id="cd04453">
    <property type="entry name" value="S1_RNase_E"/>
    <property type="match status" value="1"/>
</dbReference>
<keyword evidence="14" id="KW-0378">Hydrolase</keyword>
<evidence type="ECO:0000256" key="4">
    <source>
        <dbReference type="ARBA" id="ARBA00017719"/>
    </source>
</evidence>
<dbReference type="InterPro" id="IPR003029">
    <property type="entry name" value="S1_domain"/>
</dbReference>
<proteinExistence type="inferred from homology"/>
<keyword evidence="17" id="KW-0472">Membrane</keyword>
<comment type="subcellular location">
    <subcellularLocation>
        <location evidence="2">Cytoplasm</location>
    </subcellularLocation>
</comment>
<name>A0A3A1Y5A6_9GAMM</name>
<evidence type="ECO:0000313" key="20">
    <source>
        <dbReference type="EMBL" id="RIY32459.1"/>
    </source>
</evidence>
<dbReference type="InterPro" id="IPR004659">
    <property type="entry name" value="RNase_E/G"/>
</dbReference>
<dbReference type="EMBL" id="NRJH01000036">
    <property type="protein sequence ID" value="RIY32459.1"/>
    <property type="molecule type" value="Genomic_DNA"/>
</dbReference>
<dbReference type="GO" id="GO:0019843">
    <property type="term" value="F:rRNA binding"/>
    <property type="evidence" value="ECO:0007669"/>
    <property type="project" value="UniProtKB-KW"/>
</dbReference>
<evidence type="ECO:0000313" key="21">
    <source>
        <dbReference type="Proteomes" id="UP000266258"/>
    </source>
</evidence>
<keyword evidence="5" id="KW-1003">Cell membrane</keyword>
<evidence type="ECO:0000256" key="12">
    <source>
        <dbReference type="ARBA" id="ARBA00022730"/>
    </source>
</evidence>
<evidence type="ECO:0000256" key="8">
    <source>
        <dbReference type="ARBA" id="ARBA00022552"/>
    </source>
</evidence>
<evidence type="ECO:0000256" key="5">
    <source>
        <dbReference type="ARBA" id="ARBA00022475"/>
    </source>
</evidence>
<dbReference type="GO" id="GO:0008033">
    <property type="term" value="P:tRNA processing"/>
    <property type="evidence" value="ECO:0007669"/>
    <property type="project" value="UniProtKB-KW"/>
</dbReference>
<dbReference type="PANTHER" id="PTHR30001:SF1">
    <property type="entry name" value="RIBONUCLEASE E_G-LIKE PROTEIN, CHLOROPLASTIC"/>
    <property type="match status" value="1"/>
</dbReference>
<feature type="compositionally biased region" description="Basic residues" evidence="18">
    <location>
        <begin position="635"/>
        <end position="644"/>
    </location>
</feature>
<keyword evidence="6" id="KW-0963">Cytoplasm</keyword>
<gene>
    <name evidence="20" type="ORF">CJP74_04545</name>
</gene>
<keyword evidence="8" id="KW-0698">rRNA processing</keyword>
<evidence type="ECO:0000256" key="11">
    <source>
        <dbReference type="ARBA" id="ARBA00022723"/>
    </source>
</evidence>
<dbReference type="GO" id="GO:0046872">
    <property type="term" value="F:metal ion binding"/>
    <property type="evidence" value="ECO:0007669"/>
    <property type="project" value="UniProtKB-KW"/>
</dbReference>
<keyword evidence="7" id="KW-0997">Cell inner membrane</keyword>
<evidence type="ECO:0000256" key="17">
    <source>
        <dbReference type="ARBA" id="ARBA00023136"/>
    </source>
</evidence>
<comment type="cofactor">
    <cofactor evidence="1">
        <name>Mg(2+)</name>
        <dbReference type="ChEBI" id="CHEBI:18420"/>
    </cofactor>
</comment>
<evidence type="ECO:0000256" key="15">
    <source>
        <dbReference type="ARBA" id="ARBA00022842"/>
    </source>
</evidence>
<dbReference type="Gene3D" id="2.40.50.140">
    <property type="entry name" value="Nucleic acid-binding proteins"/>
    <property type="match status" value="1"/>
</dbReference>
<feature type="region of interest" description="Disordered" evidence="18">
    <location>
        <begin position="584"/>
        <end position="666"/>
    </location>
</feature>
<dbReference type="InterPro" id="IPR012340">
    <property type="entry name" value="NA-bd_OB-fold"/>
</dbReference>
<keyword evidence="9" id="KW-0819">tRNA processing</keyword>
<feature type="compositionally biased region" description="Basic and acidic residues" evidence="18">
    <location>
        <begin position="608"/>
        <end position="634"/>
    </location>
</feature>
<dbReference type="Gene3D" id="3.40.1260.20">
    <property type="entry name" value="Ribonuclease E, catalytic domain"/>
    <property type="match status" value="1"/>
</dbReference>